<feature type="compositionally biased region" description="Basic and acidic residues" evidence="1">
    <location>
        <begin position="340"/>
        <end position="352"/>
    </location>
</feature>
<feature type="compositionally biased region" description="Basic residues" evidence="1">
    <location>
        <begin position="450"/>
        <end position="459"/>
    </location>
</feature>
<dbReference type="Proteomes" id="UP000255277">
    <property type="component" value="Unassembled WGS sequence"/>
</dbReference>
<evidence type="ECO:0000313" key="5">
    <source>
        <dbReference type="Proteomes" id="UP000255277"/>
    </source>
</evidence>
<reference evidence="4 5" key="1">
    <citation type="submission" date="2018-06" db="EMBL/GenBank/DDBJ databases">
        <authorList>
            <consortium name="Pathogen Informatics"/>
            <person name="Doyle S."/>
        </authorList>
    </citation>
    <scope>NUCLEOTIDE SEQUENCE [LARGE SCALE GENOMIC DNA]</scope>
    <source>
        <strain evidence="4 5">NCTC12195</strain>
    </source>
</reference>
<accession>A0A0D0QWT9</accession>
<feature type="compositionally biased region" description="Basic and acidic residues" evidence="1">
    <location>
        <begin position="219"/>
        <end position="247"/>
    </location>
</feature>
<name>A0A0D0QWT9_STAGA</name>
<reference evidence="3 6" key="2">
    <citation type="submission" date="2019-07" db="EMBL/GenBank/DDBJ databases">
        <title>Whole genome shotgun sequence of Staphylococcus gallinarum NBRC 109767.</title>
        <authorList>
            <person name="Hosoyama A."/>
            <person name="Uohara A."/>
            <person name="Ohji S."/>
            <person name="Ichikawa N."/>
        </authorList>
    </citation>
    <scope>NUCLEOTIDE SEQUENCE [LARGE SCALE GENOMIC DNA]</scope>
    <source>
        <strain evidence="3 6">NBRC 109767</strain>
    </source>
</reference>
<evidence type="ECO:0000313" key="4">
    <source>
        <dbReference type="EMBL" id="SUM33607.1"/>
    </source>
</evidence>
<feature type="transmembrane region" description="Helical" evidence="2">
    <location>
        <begin position="29"/>
        <end position="49"/>
    </location>
</feature>
<organism evidence="4 5">
    <name type="scientific">Staphylococcus gallinarum</name>
    <dbReference type="NCBI Taxonomy" id="1293"/>
    <lineage>
        <taxon>Bacteria</taxon>
        <taxon>Bacillati</taxon>
        <taxon>Bacillota</taxon>
        <taxon>Bacilli</taxon>
        <taxon>Bacillales</taxon>
        <taxon>Staphylococcaceae</taxon>
        <taxon>Staphylococcus</taxon>
    </lineage>
</organism>
<evidence type="ECO:0000256" key="2">
    <source>
        <dbReference type="SAM" id="Phobius"/>
    </source>
</evidence>
<feature type="compositionally biased region" description="Polar residues" evidence="1">
    <location>
        <begin position="248"/>
        <end position="269"/>
    </location>
</feature>
<feature type="compositionally biased region" description="Polar residues" evidence="1">
    <location>
        <begin position="330"/>
        <end position="339"/>
    </location>
</feature>
<evidence type="ECO:0000313" key="6">
    <source>
        <dbReference type="Proteomes" id="UP000321057"/>
    </source>
</evidence>
<keyword evidence="2" id="KW-1133">Transmembrane helix</keyword>
<proteinExistence type="predicted"/>
<keyword evidence="2" id="KW-0812">Transmembrane</keyword>
<keyword evidence="6" id="KW-1185">Reference proteome</keyword>
<feature type="compositionally biased region" description="Basic and acidic residues" evidence="1">
    <location>
        <begin position="362"/>
        <end position="389"/>
    </location>
</feature>
<keyword evidence="2" id="KW-0472">Membrane</keyword>
<protein>
    <submittedName>
        <fullName evidence="4">Smooth muscle caldesmon</fullName>
    </submittedName>
</protein>
<dbReference type="STRING" id="1293.SH09_04355"/>
<feature type="compositionally biased region" description="Polar residues" evidence="1">
    <location>
        <begin position="391"/>
        <end position="407"/>
    </location>
</feature>
<feature type="region of interest" description="Disordered" evidence="1">
    <location>
        <begin position="118"/>
        <end position="202"/>
    </location>
</feature>
<evidence type="ECO:0000256" key="1">
    <source>
        <dbReference type="SAM" id="MobiDB-lite"/>
    </source>
</evidence>
<sequence>MKYYNRDNYERNLESYEVPEYFSKGSRNVFVYGFIVGAVIGSAIGLVTLSKPRNDKYSDKQSKEDQFKSSIINQTEADQRAAEEQVADIQASINNQESVSAAELAAQKDAIKEEVAEHHLADTSPNAQQSQQDVSATQKSSDEESNVAELETKHIDASKEPSQSEVAAQQEAIKDETQSTSENHASASSQSETSSDHNGAKIAAATGGTVAAAGIAKAAADKNDKIDNDEETANRTDELVSEDKKSTSTEAQETPNLVTESKSETTQSNGTTKASAVAVGTVTAAGLASAAKSKQTLIQNDTNVADNTANLLTPEGIKGNNKTEVPNLVTESNVETSVESTDKVDNTADKGNKAATATSASKPHDAERRVEQVHETVSFKDGIITHDKAGQSGNKSTSTSTASNQSEEQVDYNEGIISHGSAKEQTDEDANNSTYTKNRPQAKKAEKAKSKIAKRTFND</sequence>
<gene>
    <name evidence="4" type="ORF">NCTC12195_03073</name>
    <name evidence="3" type="ORF">SGA02_12590</name>
</gene>
<dbReference type="OrthoDB" id="2414615at2"/>
<feature type="region of interest" description="Disordered" evidence="1">
    <location>
        <begin position="330"/>
        <end position="459"/>
    </location>
</feature>
<feature type="region of interest" description="Disordered" evidence="1">
    <location>
        <begin position="216"/>
        <end position="274"/>
    </location>
</feature>
<feature type="compositionally biased region" description="Basic and acidic residues" evidence="1">
    <location>
        <begin position="150"/>
        <end position="159"/>
    </location>
</feature>
<feature type="compositionally biased region" description="Polar residues" evidence="1">
    <location>
        <begin position="123"/>
        <end position="139"/>
    </location>
</feature>
<dbReference type="AlphaFoldDB" id="A0A0D0QWT9"/>
<dbReference type="EMBL" id="UHDK01000001">
    <property type="protein sequence ID" value="SUM33607.1"/>
    <property type="molecule type" value="Genomic_DNA"/>
</dbReference>
<dbReference type="RefSeq" id="WP_042738402.1">
    <property type="nucleotide sequence ID" value="NZ_BKAX01000003.1"/>
</dbReference>
<dbReference type="EMBL" id="BKAX01000003">
    <property type="protein sequence ID" value="GEQ05431.1"/>
    <property type="molecule type" value="Genomic_DNA"/>
</dbReference>
<dbReference type="Proteomes" id="UP000321057">
    <property type="component" value="Unassembled WGS sequence"/>
</dbReference>
<evidence type="ECO:0000313" key="3">
    <source>
        <dbReference type="EMBL" id="GEQ05431.1"/>
    </source>
</evidence>